<accession>A0A3P8HK50</accession>
<dbReference type="AlphaFoldDB" id="A0A3P8HK50"/>
<evidence type="ECO:0000313" key="2">
    <source>
        <dbReference type="Proteomes" id="UP000269396"/>
    </source>
</evidence>
<reference evidence="1 2" key="1">
    <citation type="submission" date="2018-11" db="EMBL/GenBank/DDBJ databases">
        <authorList>
            <consortium name="Pathogen Informatics"/>
        </authorList>
    </citation>
    <scope>NUCLEOTIDE SEQUENCE [LARGE SCALE GENOMIC DNA]</scope>
    <source>
        <strain>Denwood</strain>
        <strain evidence="2">Zambia</strain>
    </source>
</reference>
<proteinExistence type="predicted"/>
<name>A0A3P8HK50_9TREM</name>
<evidence type="ECO:0000313" key="1">
    <source>
        <dbReference type="EMBL" id="VDP78425.1"/>
    </source>
</evidence>
<gene>
    <name evidence="1" type="ORF">SMTD_LOCUS18939</name>
</gene>
<dbReference type="EMBL" id="UZAL01041398">
    <property type="protein sequence ID" value="VDP78425.1"/>
    <property type="molecule type" value="Genomic_DNA"/>
</dbReference>
<dbReference type="Proteomes" id="UP000269396">
    <property type="component" value="Unassembled WGS sequence"/>
</dbReference>
<protein>
    <submittedName>
        <fullName evidence="1">Uncharacterized protein</fullName>
    </submittedName>
</protein>
<sequence>MITSVCKLRKKDFKDNKDFSKKRLLSLIDPCETSKNCMTGLCLDAVLEIIQAGQVAIFEADYRVGFYLQ</sequence>
<organism evidence="1 2">
    <name type="scientific">Schistosoma mattheei</name>
    <dbReference type="NCBI Taxonomy" id="31246"/>
    <lineage>
        <taxon>Eukaryota</taxon>
        <taxon>Metazoa</taxon>
        <taxon>Spiralia</taxon>
        <taxon>Lophotrochozoa</taxon>
        <taxon>Platyhelminthes</taxon>
        <taxon>Trematoda</taxon>
        <taxon>Digenea</taxon>
        <taxon>Strigeidida</taxon>
        <taxon>Schistosomatoidea</taxon>
        <taxon>Schistosomatidae</taxon>
        <taxon>Schistosoma</taxon>
    </lineage>
</organism>
<keyword evidence="2" id="KW-1185">Reference proteome</keyword>